<dbReference type="Proteomes" id="UP001318860">
    <property type="component" value="Unassembled WGS sequence"/>
</dbReference>
<gene>
    <name evidence="1" type="ORF">DH2020_023416</name>
</gene>
<organism evidence="1 2">
    <name type="scientific">Rehmannia glutinosa</name>
    <name type="common">Chinese foxglove</name>
    <dbReference type="NCBI Taxonomy" id="99300"/>
    <lineage>
        <taxon>Eukaryota</taxon>
        <taxon>Viridiplantae</taxon>
        <taxon>Streptophyta</taxon>
        <taxon>Embryophyta</taxon>
        <taxon>Tracheophyta</taxon>
        <taxon>Spermatophyta</taxon>
        <taxon>Magnoliopsida</taxon>
        <taxon>eudicotyledons</taxon>
        <taxon>Gunneridae</taxon>
        <taxon>Pentapetalae</taxon>
        <taxon>asterids</taxon>
        <taxon>lamiids</taxon>
        <taxon>Lamiales</taxon>
        <taxon>Orobanchaceae</taxon>
        <taxon>Rehmannieae</taxon>
        <taxon>Rehmannia</taxon>
    </lineage>
</organism>
<evidence type="ECO:0008006" key="3">
    <source>
        <dbReference type="Google" id="ProtNLM"/>
    </source>
</evidence>
<comment type="caution">
    <text evidence="1">The sequence shown here is derived from an EMBL/GenBank/DDBJ whole genome shotgun (WGS) entry which is preliminary data.</text>
</comment>
<evidence type="ECO:0000313" key="1">
    <source>
        <dbReference type="EMBL" id="KAK6143068.1"/>
    </source>
</evidence>
<dbReference type="PANTHER" id="PTHR47481">
    <property type="match status" value="1"/>
</dbReference>
<reference evidence="1 2" key="1">
    <citation type="journal article" date="2021" name="Comput. Struct. Biotechnol. J.">
        <title>De novo genome assembly of the potent medicinal plant Rehmannia glutinosa using nanopore technology.</title>
        <authorList>
            <person name="Ma L."/>
            <person name="Dong C."/>
            <person name="Song C."/>
            <person name="Wang X."/>
            <person name="Zheng X."/>
            <person name="Niu Y."/>
            <person name="Chen S."/>
            <person name="Feng W."/>
        </authorList>
    </citation>
    <scope>NUCLEOTIDE SEQUENCE [LARGE SCALE GENOMIC DNA]</scope>
    <source>
        <strain evidence="1">DH-2019</strain>
    </source>
</reference>
<proteinExistence type="predicted"/>
<evidence type="ECO:0000313" key="2">
    <source>
        <dbReference type="Proteomes" id="UP001318860"/>
    </source>
</evidence>
<dbReference type="EMBL" id="JABTTQ020000013">
    <property type="protein sequence ID" value="KAK6143068.1"/>
    <property type="molecule type" value="Genomic_DNA"/>
</dbReference>
<dbReference type="PANTHER" id="PTHR47481:SF31">
    <property type="entry name" value="OS01G0873500 PROTEIN"/>
    <property type="match status" value="1"/>
</dbReference>
<keyword evidence="2" id="KW-1185">Reference proteome</keyword>
<name>A0ABR0W5Z6_REHGL</name>
<accession>A0ABR0W5Z6</accession>
<protein>
    <recommendedName>
        <fullName evidence="3">CCHC-type domain-containing protein</fullName>
    </recommendedName>
</protein>
<sequence length="122" mass="13288">MRGIADNMLATGQEVSDEDLIMYILSGFGPEFESIMVNLNASPDSLTLNDSQVIDFVNPGAHVAARLFGNSQPRGGGFSSRGRGRFQRQTPPCQICGKQNHIASKCFKCFDMNFPNINLTSA</sequence>